<dbReference type="STRING" id="742727.HMPREF9447_00157"/>
<reference evidence="1 2" key="1">
    <citation type="submission" date="2012-09" db="EMBL/GenBank/DDBJ databases">
        <title>The Genome Sequence of Bacteroides oleiciplenus YIT 12058.</title>
        <authorList>
            <consortium name="The Broad Institute Genome Sequencing Platform"/>
            <person name="Earl A."/>
            <person name="Ward D."/>
            <person name="Feldgarden M."/>
            <person name="Gevers D."/>
            <person name="Morotomi M."/>
            <person name="Walker B."/>
            <person name="Young S.K."/>
            <person name="Zeng Q."/>
            <person name="Gargeya S."/>
            <person name="Fitzgerald M."/>
            <person name="Haas B."/>
            <person name="Abouelleil A."/>
            <person name="Alvarado L."/>
            <person name="Arachchi H.M."/>
            <person name="Berlin A.M."/>
            <person name="Chapman S.B."/>
            <person name="Goldberg J."/>
            <person name="Griggs A."/>
            <person name="Gujja S."/>
            <person name="Hansen M."/>
            <person name="Howarth C."/>
            <person name="Imamovic A."/>
            <person name="Larimer J."/>
            <person name="McCowen C."/>
            <person name="Montmayeur A."/>
            <person name="Murphy C."/>
            <person name="Neiman D."/>
            <person name="Pearson M."/>
            <person name="Priest M."/>
            <person name="Roberts A."/>
            <person name="Saif S."/>
            <person name="Shea T."/>
            <person name="Sisk P."/>
            <person name="Sykes S."/>
            <person name="Wortman J."/>
            <person name="Nusbaum C."/>
            <person name="Birren B."/>
        </authorList>
    </citation>
    <scope>NUCLEOTIDE SEQUENCE [LARGE SCALE GENOMIC DNA]</scope>
    <source>
        <strain evidence="1 2">YIT 12058</strain>
    </source>
</reference>
<proteinExistence type="predicted"/>
<name>K9ETI6_9BACE</name>
<dbReference type="EMBL" id="ADLF01000001">
    <property type="protein sequence ID" value="EKU92500.1"/>
    <property type="molecule type" value="Genomic_DNA"/>
</dbReference>
<comment type="caution">
    <text evidence="1">The sequence shown here is derived from an EMBL/GenBank/DDBJ whole genome shotgun (WGS) entry which is preliminary data.</text>
</comment>
<dbReference type="AlphaFoldDB" id="K9ETI6"/>
<dbReference type="Proteomes" id="UP000009872">
    <property type="component" value="Unassembled WGS sequence"/>
</dbReference>
<organism evidence="1 2">
    <name type="scientific">Bacteroides oleiciplenus YIT 12058</name>
    <dbReference type="NCBI Taxonomy" id="742727"/>
    <lineage>
        <taxon>Bacteria</taxon>
        <taxon>Pseudomonadati</taxon>
        <taxon>Bacteroidota</taxon>
        <taxon>Bacteroidia</taxon>
        <taxon>Bacteroidales</taxon>
        <taxon>Bacteroidaceae</taxon>
        <taxon>Bacteroides</taxon>
    </lineage>
</organism>
<evidence type="ECO:0000313" key="2">
    <source>
        <dbReference type="Proteomes" id="UP000009872"/>
    </source>
</evidence>
<dbReference type="HOGENOM" id="CLU_1640417_0_0_10"/>
<keyword evidence="2" id="KW-1185">Reference proteome</keyword>
<evidence type="ECO:0000313" key="1">
    <source>
        <dbReference type="EMBL" id="EKU92500.1"/>
    </source>
</evidence>
<accession>K9ETI6</accession>
<sequence length="161" mass="19273">MRFVQIFKSLYLCSVDFYRKEETLSFFEDVFIITHISESGKFQTYELIISKRVSRTSYIYIFVIYPYGAWDCYLLYRRWALPEPRNMDIIVTVPTFFYFRTRLLWGIDGHITLISVMKSISRTTNVWTRNHSFPSYTLFSVSTEIHTKSPPSDEIFSNNYI</sequence>
<gene>
    <name evidence="1" type="ORF">HMPREF9447_00157</name>
</gene>
<protein>
    <submittedName>
        <fullName evidence="1">Uncharacterized protein</fullName>
    </submittedName>
</protein>